<name>A0A9J5ZUY3_SOLCO</name>
<feature type="compositionally biased region" description="Polar residues" evidence="1">
    <location>
        <begin position="97"/>
        <end position="107"/>
    </location>
</feature>
<evidence type="ECO:0000313" key="3">
    <source>
        <dbReference type="Proteomes" id="UP000824120"/>
    </source>
</evidence>
<accession>A0A9J5ZUY3</accession>
<protein>
    <submittedName>
        <fullName evidence="2">Uncharacterized protein</fullName>
    </submittedName>
</protein>
<dbReference type="OrthoDB" id="427480at2759"/>
<dbReference type="AlphaFoldDB" id="A0A9J5ZUY3"/>
<organism evidence="2 3">
    <name type="scientific">Solanum commersonii</name>
    <name type="common">Commerson's wild potato</name>
    <name type="synonym">Commerson's nightshade</name>
    <dbReference type="NCBI Taxonomy" id="4109"/>
    <lineage>
        <taxon>Eukaryota</taxon>
        <taxon>Viridiplantae</taxon>
        <taxon>Streptophyta</taxon>
        <taxon>Embryophyta</taxon>
        <taxon>Tracheophyta</taxon>
        <taxon>Spermatophyta</taxon>
        <taxon>Magnoliopsida</taxon>
        <taxon>eudicotyledons</taxon>
        <taxon>Gunneridae</taxon>
        <taxon>Pentapetalae</taxon>
        <taxon>asterids</taxon>
        <taxon>lamiids</taxon>
        <taxon>Solanales</taxon>
        <taxon>Solanaceae</taxon>
        <taxon>Solanoideae</taxon>
        <taxon>Solaneae</taxon>
        <taxon>Solanum</taxon>
    </lineage>
</organism>
<keyword evidence="3" id="KW-1185">Reference proteome</keyword>
<dbReference type="EMBL" id="JACXVP010000003">
    <property type="protein sequence ID" value="KAG5616016.1"/>
    <property type="molecule type" value="Genomic_DNA"/>
</dbReference>
<feature type="region of interest" description="Disordered" evidence="1">
    <location>
        <begin position="91"/>
        <end position="113"/>
    </location>
</feature>
<gene>
    <name evidence="2" type="ORF">H5410_015840</name>
</gene>
<evidence type="ECO:0000313" key="2">
    <source>
        <dbReference type="EMBL" id="KAG5616016.1"/>
    </source>
</evidence>
<proteinExistence type="predicted"/>
<evidence type="ECO:0000256" key="1">
    <source>
        <dbReference type="SAM" id="MobiDB-lite"/>
    </source>
</evidence>
<dbReference type="Proteomes" id="UP000824120">
    <property type="component" value="Chromosome 3"/>
</dbReference>
<sequence>MPVMELFPPKSDWRQGYPMLFGLFKNVNGCVSDSPKVVYFWRIRHEGGIKSEESTQLTVYANLYPYLMEVEAVSEGPLAQVQLNREVMRRKIGSEETMATNKESNTGHTEKEQ</sequence>
<reference evidence="2 3" key="1">
    <citation type="submission" date="2020-09" db="EMBL/GenBank/DDBJ databases">
        <title>De no assembly of potato wild relative species, Solanum commersonii.</title>
        <authorList>
            <person name="Cho K."/>
        </authorList>
    </citation>
    <scope>NUCLEOTIDE SEQUENCE [LARGE SCALE GENOMIC DNA]</scope>
    <source>
        <strain evidence="2">LZ3.2</strain>
        <tissue evidence="2">Leaf</tissue>
    </source>
</reference>
<comment type="caution">
    <text evidence="2">The sequence shown here is derived from an EMBL/GenBank/DDBJ whole genome shotgun (WGS) entry which is preliminary data.</text>
</comment>